<dbReference type="Pfam" id="PF05848">
    <property type="entry name" value="CtsR"/>
    <property type="match status" value="1"/>
</dbReference>
<comment type="caution">
    <text evidence="3">The sequence shown here is derived from an EMBL/GenBank/DDBJ whole genome shotgun (WGS) entry which is preliminary data.</text>
</comment>
<evidence type="ECO:0000259" key="1">
    <source>
        <dbReference type="Pfam" id="PF05848"/>
    </source>
</evidence>
<dbReference type="eggNOG" id="COG4463">
    <property type="taxonomic scope" value="Bacteria"/>
</dbReference>
<dbReference type="STRING" id="592015.HMPREF1705_03935"/>
<gene>
    <name evidence="3" type="ORF">HMPREF1705_03935</name>
</gene>
<name>A0A0T5X8E2_9BACT</name>
<reference evidence="4" key="1">
    <citation type="submission" date="2012-09" db="EMBL/GenBank/DDBJ databases">
        <authorList>
            <person name="Weinstock G."/>
            <person name="Sodergren E."/>
            <person name="Clifton S."/>
            <person name="Fulton L."/>
            <person name="Fulton B."/>
            <person name="Courtney L."/>
            <person name="Fronick C."/>
            <person name="Harrison M."/>
            <person name="Strong C."/>
            <person name="Farmer C."/>
            <person name="Delehaunty K."/>
            <person name="Markovic C."/>
            <person name="Hall O."/>
            <person name="Minx P."/>
            <person name="Tomlinson C."/>
            <person name="Mitreva M."/>
            <person name="Nelson J."/>
            <person name="Hou S."/>
            <person name="Wollam A."/>
            <person name="Pepin K.H."/>
            <person name="Johnson M."/>
            <person name="Bhonagiri V."/>
            <person name="Nash W.E."/>
            <person name="Suruliraj S."/>
            <person name="Warren W."/>
            <person name="Chinwalla A."/>
            <person name="Mardis E.R."/>
            <person name="Wilson R.K."/>
        </authorList>
    </citation>
    <scope>NUCLEOTIDE SEQUENCE [LARGE SCALE GENOMIC DNA]</scope>
    <source>
        <strain evidence="4">OS1</strain>
    </source>
</reference>
<dbReference type="Gene3D" id="3.30.56.130">
    <property type="entry name" value="Transcriptional regulator CtsR, winged HTH domain"/>
    <property type="match status" value="1"/>
</dbReference>
<proteinExistence type="predicted"/>
<organism evidence="3 4">
    <name type="scientific">Acetomicrobium hydrogeniformans ATCC BAA-1850</name>
    <dbReference type="NCBI Taxonomy" id="592015"/>
    <lineage>
        <taxon>Bacteria</taxon>
        <taxon>Thermotogati</taxon>
        <taxon>Synergistota</taxon>
        <taxon>Synergistia</taxon>
        <taxon>Synergistales</taxon>
        <taxon>Acetomicrobiaceae</taxon>
        <taxon>Acetomicrobium</taxon>
    </lineage>
</organism>
<dbReference type="EMBL" id="ACJX03000001">
    <property type="protein sequence ID" value="KRT34695.1"/>
    <property type="molecule type" value="Genomic_DNA"/>
</dbReference>
<dbReference type="AlphaFoldDB" id="A0A0T5X8E2"/>
<dbReference type="InterPro" id="IPR041473">
    <property type="entry name" value="CtsR_C"/>
</dbReference>
<dbReference type="Pfam" id="PF17727">
    <property type="entry name" value="CtsR_C"/>
    <property type="match status" value="1"/>
</dbReference>
<sequence>MDMESLTEKIEKYIRSLLEANSADEIILRRKELANVFGCVPSQINYVLQSRFTPERGFIVESQRGGNGYIRIIRVCLSGVEDRLNHIEEIVDGVMTPQETRRLLKNMEERELLTLRERTMLEVILRFVDEVLVSFFDLPAYRRDEINTELVRRVLKSLAII</sequence>
<evidence type="ECO:0000259" key="2">
    <source>
        <dbReference type="Pfam" id="PF17727"/>
    </source>
</evidence>
<feature type="domain" description="CtsR N-terminal HTH" evidence="1">
    <location>
        <begin position="5"/>
        <end position="75"/>
    </location>
</feature>
<feature type="domain" description="CtsR C-terminal dimerization" evidence="2">
    <location>
        <begin position="81"/>
        <end position="155"/>
    </location>
</feature>
<protein>
    <submittedName>
        <fullName evidence="3">Firmicute transcriptional repressor of class III stress</fullName>
    </submittedName>
</protein>
<dbReference type="InterPro" id="IPR040465">
    <property type="entry name" value="CtsR_N"/>
</dbReference>
<keyword evidence="4" id="KW-1185">Reference proteome</keyword>
<dbReference type="Proteomes" id="UP000005273">
    <property type="component" value="Unassembled WGS sequence"/>
</dbReference>
<accession>A0A0T5X8E2</accession>
<evidence type="ECO:0000313" key="4">
    <source>
        <dbReference type="Proteomes" id="UP000005273"/>
    </source>
</evidence>
<dbReference type="InterPro" id="IPR041902">
    <property type="entry name" value="CtsR_N_sf"/>
</dbReference>
<evidence type="ECO:0000313" key="3">
    <source>
        <dbReference type="EMBL" id="KRT34695.1"/>
    </source>
</evidence>
<dbReference type="CDD" id="cd07177">
    <property type="entry name" value="terB_like"/>
    <property type="match status" value="1"/>
</dbReference>